<reference evidence="2" key="1">
    <citation type="submission" date="2023-04" db="EMBL/GenBank/DDBJ databases">
        <authorList>
            <consortium name="ELIXIR-Norway"/>
        </authorList>
    </citation>
    <scope>NUCLEOTIDE SEQUENCE [LARGE SCALE GENOMIC DNA]</scope>
</reference>
<gene>
    <name evidence="2" type="ORF">MRATA1EN1_LOCUS10753</name>
</gene>
<sequence>MVISGLEILKSEEFSRKSELWKSPHSLIPHPPCLFRHSYQQCISSILFMFFFFFLCECIVALNASVICRMCFSLGSGFQFCSNSIITFPAVSVFIKSGFISKAGLTTVVLFN</sequence>
<evidence type="ECO:0000313" key="2">
    <source>
        <dbReference type="EMBL" id="CAI9161791.1"/>
    </source>
</evidence>
<organism evidence="2 3">
    <name type="scientific">Rangifer tarandus platyrhynchus</name>
    <name type="common">Svalbard reindeer</name>
    <dbReference type="NCBI Taxonomy" id="3082113"/>
    <lineage>
        <taxon>Eukaryota</taxon>
        <taxon>Metazoa</taxon>
        <taxon>Chordata</taxon>
        <taxon>Craniata</taxon>
        <taxon>Vertebrata</taxon>
        <taxon>Euteleostomi</taxon>
        <taxon>Mammalia</taxon>
        <taxon>Eutheria</taxon>
        <taxon>Laurasiatheria</taxon>
        <taxon>Artiodactyla</taxon>
        <taxon>Ruminantia</taxon>
        <taxon>Pecora</taxon>
        <taxon>Cervidae</taxon>
        <taxon>Odocoileinae</taxon>
        <taxon>Rangifer</taxon>
    </lineage>
</organism>
<dbReference type="Proteomes" id="UP001176941">
    <property type="component" value="Chromosome 20"/>
</dbReference>
<name>A0ABN8YPH3_RANTA</name>
<keyword evidence="1" id="KW-1133">Transmembrane helix</keyword>
<keyword evidence="1" id="KW-0812">Transmembrane</keyword>
<accession>A0ABN8YPH3</accession>
<keyword evidence="3" id="KW-1185">Reference proteome</keyword>
<keyword evidence="1" id="KW-0472">Membrane</keyword>
<feature type="transmembrane region" description="Helical" evidence="1">
    <location>
        <begin position="46"/>
        <end position="66"/>
    </location>
</feature>
<evidence type="ECO:0000313" key="3">
    <source>
        <dbReference type="Proteomes" id="UP001176941"/>
    </source>
</evidence>
<evidence type="ECO:0000256" key="1">
    <source>
        <dbReference type="SAM" id="Phobius"/>
    </source>
</evidence>
<protein>
    <submittedName>
        <fullName evidence="2">Uncharacterized protein</fullName>
    </submittedName>
</protein>
<proteinExistence type="predicted"/>
<dbReference type="EMBL" id="OX459956">
    <property type="protein sequence ID" value="CAI9161791.1"/>
    <property type="molecule type" value="Genomic_DNA"/>
</dbReference>